<dbReference type="Pfam" id="PF00005">
    <property type="entry name" value="ABC_tran"/>
    <property type="match status" value="1"/>
</dbReference>
<gene>
    <name evidence="12" type="ordered locus">amb1465</name>
</gene>
<organism evidence="12 13">
    <name type="scientific">Paramagnetospirillum magneticum (strain ATCC 700264 / AMB-1)</name>
    <name type="common">Magnetospirillum magneticum</name>
    <dbReference type="NCBI Taxonomy" id="342108"/>
    <lineage>
        <taxon>Bacteria</taxon>
        <taxon>Pseudomonadati</taxon>
        <taxon>Pseudomonadota</taxon>
        <taxon>Alphaproteobacteria</taxon>
        <taxon>Rhodospirillales</taxon>
        <taxon>Magnetospirillaceae</taxon>
        <taxon>Paramagnetospirillum</taxon>
    </lineage>
</organism>
<sequence length="591" mass="62275">MLLGEISSETAAAQFVRLVRDLTAFAGSRLALVMAGASVMAAAEGIGLLLLVPLLGLLGITGSPGMLAEWLGPTSIELALALYVGLIGGAAMVVAGCTLAASRLRMDYVDDLRCRLHRALMGMEWQAFSRLRGAEVTRVLTDEAVQAAHGVQFLLNLTGWLLEVAVLMAVAARLSLVMTAGVLALVLVGGLLARSLHRRTHLLGKEQGRTGKAWQAALADNLAGMRVIRAFGMEGTRHAVFVGAMTSLRATQRRFLVAVATAAVMTRAGAAIAVALALVVATRGFGLPLADTAVLLLAYIRLLSTLLKIQEGWRVVLLALPAHAGAMALLAHCRAAAEDGDEQPPCPLDLRGEIRLEGVGYRHSEDRPAALRHISAVIPARRMTALIGESGAGKSTLADILLGLTVPSEGCLRVDGTILDGALRRQWRSRVGYVPQDGFLFHDTIRTNLLAAAPHADEPALWRALEQAAAAGFVRHLPQGLDTVVGDRGARLSGGERQRLTLARALLSNPALLILDEATSALDAGSERLILDALDHLRGELTVVVIAHRPSMVERADHVLVLEQGQLVAAGTWTEVGGAVDGTSHLGTAPA</sequence>
<accession>Q2W7A6</accession>
<reference evidence="12 13" key="1">
    <citation type="journal article" date="2005" name="DNA Res.">
        <title>Complete genome sequence of the facultative anaerobic magnetotactic bacterium Magnetospirillum sp. strain AMB-1.</title>
        <authorList>
            <person name="Matsunaga T."/>
            <person name="Okamura Y."/>
            <person name="Fukuda Y."/>
            <person name="Wahyudi A.T."/>
            <person name="Murase Y."/>
            <person name="Takeyama H."/>
        </authorList>
    </citation>
    <scope>NUCLEOTIDE SEQUENCE [LARGE SCALE GENOMIC DNA]</scope>
    <source>
        <strain evidence="13">ATCC 700264 / AMB-1</strain>
    </source>
</reference>
<keyword evidence="4 9" id="KW-0812">Transmembrane</keyword>
<feature type="transmembrane region" description="Helical" evidence="9">
    <location>
        <begin position="153"/>
        <end position="171"/>
    </location>
</feature>
<dbReference type="HOGENOM" id="CLU_000604_84_3_5"/>
<keyword evidence="7 9" id="KW-1133">Transmembrane helix</keyword>
<dbReference type="GO" id="GO:0034040">
    <property type="term" value="F:ATPase-coupled lipid transmembrane transporter activity"/>
    <property type="evidence" value="ECO:0007669"/>
    <property type="project" value="TreeGrafter"/>
</dbReference>
<dbReference type="Pfam" id="PF00664">
    <property type="entry name" value="ABC_membrane"/>
    <property type="match status" value="1"/>
</dbReference>
<dbReference type="InterPro" id="IPR027417">
    <property type="entry name" value="P-loop_NTPase"/>
</dbReference>
<dbReference type="InterPro" id="IPR036640">
    <property type="entry name" value="ABC1_TM_sf"/>
</dbReference>
<keyword evidence="8 9" id="KW-0472">Membrane</keyword>
<dbReference type="SMART" id="SM00382">
    <property type="entry name" value="AAA"/>
    <property type="match status" value="1"/>
</dbReference>
<dbReference type="KEGG" id="mag:amb1465"/>
<evidence type="ECO:0000256" key="3">
    <source>
        <dbReference type="ARBA" id="ARBA00022475"/>
    </source>
</evidence>
<dbReference type="PROSITE" id="PS00211">
    <property type="entry name" value="ABC_TRANSPORTER_1"/>
    <property type="match status" value="1"/>
</dbReference>
<dbReference type="SUPFAM" id="SSF90123">
    <property type="entry name" value="ABC transporter transmembrane region"/>
    <property type="match status" value="1"/>
</dbReference>
<evidence type="ECO:0000256" key="7">
    <source>
        <dbReference type="ARBA" id="ARBA00022989"/>
    </source>
</evidence>
<comment type="subcellular location">
    <subcellularLocation>
        <location evidence="1">Cell membrane</location>
        <topology evidence="1">Multi-pass membrane protein</topology>
    </subcellularLocation>
</comment>
<dbReference type="EMBL" id="AP007255">
    <property type="protein sequence ID" value="BAE50269.1"/>
    <property type="molecule type" value="Genomic_DNA"/>
</dbReference>
<feature type="domain" description="ABC transporter" evidence="10">
    <location>
        <begin position="354"/>
        <end position="589"/>
    </location>
</feature>
<evidence type="ECO:0000256" key="9">
    <source>
        <dbReference type="SAM" id="Phobius"/>
    </source>
</evidence>
<dbReference type="Gene3D" id="3.40.50.300">
    <property type="entry name" value="P-loop containing nucleotide triphosphate hydrolases"/>
    <property type="match status" value="1"/>
</dbReference>
<dbReference type="FunFam" id="3.40.50.300:FF:000299">
    <property type="entry name" value="ABC transporter ATP-binding protein/permease"/>
    <property type="match status" value="1"/>
</dbReference>
<dbReference type="GO" id="GO:0140359">
    <property type="term" value="F:ABC-type transporter activity"/>
    <property type="evidence" value="ECO:0007669"/>
    <property type="project" value="InterPro"/>
</dbReference>
<dbReference type="InterPro" id="IPR017871">
    <property type="entry name" value="ABC_transporter-like_CS"/>
</dbReference>
<dbReference type="Proteomes" id="UP000007058">
    <property type="component" value="Chromosome"/>
</dbReference>
<dbReference type="PANTHER" id="PTHR24221">
    <property type="entry name" value="ATP-BINDING CASSETTE SUB-FAMILY B"/>
    <property type="match status" value="1"/>
</dbReference>
<dbReference type="GO" id="GO:0016887">
    <property type="term" value="F:ATP hydrolysis activity"/>
    <property type="evidence" value="ECO:0007669"/>
    <property type="project" value="InterPro"/>
</dbReference>
<keyword evidence="6" id="KW-0067">ATP-binding</keyword>
<evidence type="ECO:0000313" key="12">
    <source>
        <dbReference type="EMBL" id="BAE50269.1"/>
    </source>
</evidence>
<evidence type="ECO:0000256" key="4">
    <source>
        <dbReference type="ARBA" id="ARBA00022692"/>
    </source>
</evidence>
<protein>
    <submittedName>
        <fullName evidence="12">ABC-type multidrug transport system</fullName>
    </submittedName>
</protein>
<dbReference type="SUPFAM" id="SSF52540">
    <property type="entry name" value="P-loop containing nucleoside triphosphate hydrolases"/>
    <property type="match status" value="1"/>
</dbReference>
<feature type="transmembrane region" description="Helical" evidence="9">
    <location>
        <begin position="177"/>
        <end position="196"/>
    </location>
</feature>
<dbReference type="PROSITE" id="PS50929">
    <property type="entry name" value="ABC_TM1F"/>
    <property type="match status" value="1"/>
</dbReference>
<dbReference type="Gene3D" id="1.20.1560.10">
    <property type="entry name" value="ABC transporter type 1, transmembrane domain"/>
    <property type="match status" value="1"/>
</dbReference>
<feature type="transmembrane region" description="Helical" evidence="9">
    <location>
        <begin position="30"/>
        <end position="60"/>
    </location>
</feature>
<evidence type="ECO:0000259" key="11">
    <source>
        <dbReference type="PROSITE" id="PS50929"/>
    </source>
</evidence>
<keyword evidence="2" id="KW-0813">Transport</keyword>
<dbReference type="STRING" id="342108.amb1465"/>
<dbReference type="GO" id="GO:0005886">
    <property type="term" value="C:plasma membrane"/>
    <property type="evidence" value="ECO:0007669"/>
    <property type="project" value="UniProtKB-SubCell"/>
</dbReference>
<feature type="domain" description="ABC transmembrane type-1" evidence="11">
    <location>
        <begin position="31"/>
        <end position="283"/>
    </location>
</feature>
<evidence type="ECO:0000259" key="10">
    <source>
        <dbReference type="PROSITE" id="PS50893"/>
    </source>
</evidence>
<evidence type="ECO:0000256" key="1">
    <source>
        <dbReference type="ARBA" id="ARBA00004651"/>
    </source>
</evidence>
<evidence type="ECO:0000256" key="8">
    <source>
        <dbReference type="ARBA" id="ARBA00023136"/>
    </source>
</evidence>
<feature type="transmembrane region" description="Helical" evidence="9">
    <location>
        <begin position="80"/>
        <end position="101"/>
    </location>
</feature>
<dbReference type="AlphaFoldDB" id="Q2W7A6"/>
<dbReference type="InterPro" id="IPR003439">
    <property type="entry name" value="ABC_transporter-like_ATP-bd"/>
</dbReference>
<feature type="transmembrane region" description="Helical" evidence="9">
    <location>
        <begin position="255"/>
        <end position="279"/>
    </location>
</feature>
<dbReference type="InterPro" id="IPR003593">
    <property type="entry name" value="AAA+_ATPase"/>
</dbReference>
<proteinExistence type="predicted"/>
<dbReference type="InterPro" id="IPR039421">
    <property type="entry name" value="Type_1_exporter"/>
</dbReference>
<keyword evidence="3" id="KW-1003">Cell membrane</keyword>
<keyword evidence="13" id="KW-1185">Reference proteome</keyword>
<dbReference type="GO" id="GO:0005524">
    <property type="term" value="F:ATP binding"/>
    <property type="evidence" value="ECO:0007669"/>
    <property type="project" value="UniProtKB-KW"/>
</dbReference>
<dbReference type="InterPro" id="IPR011527">
    <property type="entry name" value="ABC1_TM_dom"/>
</dbReference>
<name>Q2W7A6_PARM1</name>
<dbReference type="PROSITE" id="PS50893">
    <property type="entry name" value="ABC_TRANSPORTER_2"/>
    <property type="match status" value="1"/>
</dbReference>
<evidence type="ECO:0000256" key="2">
    <source>
        <dbReference type="ARBA" id="ARBA00022448"/>
    </source>
</evidence>
<keyword evidence="5" id="KW-0547">Nucleotide-binding</keyword>
<dbReference type="PANTHER" id="PTHR24221:SF654">
    <property type="entry name" value="ATP-BINDING CASSETTE SUB-FAMILY B MEMBER 6"/>
    <property type="match status" value="1"/>
</dbReference>
<evidence type="ECO:0000256" key="6">
    <source>
        <dbReference type="ARBA" id="ARBA00022840"/>
    </source>
</evidence>
<evidence type="ECO:0000256" key="5">
    <source>
        <dbReference type="ARBA" id="ARBA00022741"/>
    </source>
</evidence>
<evidence type="ECO:0000313" key="13">
    <source>
        <dbReference type="Proteomes" id="UP000007058"/>
    </source>
</evidence>